<reference evidence="1 2" key="1">
    <citation type="journal article" date="2013" name="Genome Announc.">
        <title>Whole-Genome Sequence of the Clinical Strain Corynebacterium argentoratense DSM 44202, Isolated from a Human Throat Specimen.</title>
        <authorList>
            <person name="Bomholt C."/>
            <person name="Glaub A."/>
            <person name="Gravermann K."/>
            <person name="Albersmeier A."/>
            <person name="Brinkrolf K."/>
            <person name="Ruckert C."/>
            <person name="Tauch A."/>
        </authorList>
    </citation>
    <scope>NUCLEOTIDE SEQUENCE [LARGE SCALE GENOMIC DNA]</scope>
    <source>
        <strain evidence="1">DSM 44202</strain>
    </source>
</reference>
<dbReference type="HOGENOM" id="CLU_193822_2_0_11"/>
<evidence type="ECO:0000313" key="1">
    <source>
        <dbReference type="EMBL" id="AGU14763.1"/>
    </source>
</evidence>
<gene>
    <name evidence="1" type="ORF">CARG_03055</name>
</gene>
<dbReference type="KEGG" id="caz:CARG_03055"/>
<protein>
    <submittedName>
        <fullName evidence="1">Uncharacterized protein</fullName>
    </submittedName>
</protein>
<dbReference type="Proteomes" id="UP000016943">
    <property type="component" value="Chromosome"/>
</dbReference>
<dbReference type="AlphaFoldDB" id="U3GWC1"/>
<dbReference type="STRING" id="1348662.CARG_03055"/>
<name>U3GWC1_9CORY</name>
<dbReference type="EMBL" id="CP006365">
    <property type="protein sequence ID" value="AGU14763.1"/>
    <property type="molecule type" value="Genomic_DNA"/>
</dbReference>
<organism evidence="1 2">
    <name type="scientific">Corynebacterium argentoratense DSM 44202</name>
    <dbReference type="NCBI Taxonomy" id="1348662"/>
    <lineage>
        <taxon>Bacteria</taxon>
        <taxon>Bacillati</taxon>
        <taxon>Actinomycetota</taxon>
        <taxon>Actinomycetes</taxon>
        <taxon>Mycobacteriales</taxon>
        <taxon>Corynebacteriaceae</taxon>
        <taxon>Corynebacterium</taxon>
    </lineage>
</organism>
<keyword evidence="2" id="KW-1185">Reference proteome</keyword>
<evidence type="ECO:0000313" key="2">
    <source>
        <dbReference type="Proteomes" id="UP000016943"/>
    </source>
</evidence>
<dbReference type="PATRIC" id="fig|1348662.3.peg.602"/>
<sequence length="62" mass="6902">MDMDKLRKKAAKAAKGGKRKKCCRSKPRCKGCPVVMHRLNKGGCLELDDAALRKALKKARAY</sequence>
<accession>U3GWC1</accession>
<dbReference type="eggNOG" id="ENOG50303FT">
    <property type="taxonomic scope" value="Bacteria"/>
</dbReference>
<proteinExistence type="predicted"/>